<dbReference type="Pfam" id="PF00753">
    <property type="entry name" value="Lactamase_B"/>
    <property type="match status" value="1"/>
</dbReference>
<dbReference type="AlphaFoldDB" id="Q0W1H8"/>
<dbReference type="KEGG" id="rci:RCIX2724"/>
<reference evidence="2 3" key="1">
    <citation type="journal article" date="2006" name="Science">
        <title>Genome of rice cluster I archaea -- the key methane producers in the rice rhizosphere.</title>
        <authorList>
            <person name="Erkel C."/>
            <person name="Kube M."/>
            <person name="Reinhardt R."/>
            <person name="Liesack W."/>
        </authorList>
    </citation>
    <scope>NUCLEOTIDE SEQUENCE [LARGE SCALE GENOMIC DNA]</scope>
    <source>
        <strain evidence="3">DSM 22066 / NBRC 105507 / MRE50</strain>
    </source>
</reference>
<dbReference type="CDD" id="cd07713">
    <property type="entry name" value="DHPS-like_MBL-fold"/>
    <property type="match status" value="1"/>
</dbReference>
<name>Q0W1H8_METAR</name>
<dbReference type="Gene3D" id="3.60.15.10">
    <property type="entry name" value="Ribonuclease Z/Hydroxyacylglutathione hydrolase-like"/>
    <property type="match status" value="1"/>
</dbReference>
<dbReference type="OrthoDB" id="7773at2157"/>
<gene>
    <name evidence="2" type="ORF">RCIX2724</name>
</gene>
<feature type="domain" description="Metallo-beta-lactamase" evidence="1">
    <location>
        <begin position="63"/>
        <end position="129"/>
    </location>
</feature>
<dbReference type="GeneID" id="5145741"/>
<dbReference type="Proteomes" id="UP000000663">
    <property type="component" value="Chromosome"/>
</dbReference>
<organism evidence="2 3">
    <name type="scientific">Methanocella arvoryzae (strain DSM 22066 / NBRC 105507 / MRE50)</name>
    <dbReference type="NCBI Taxonomy" id="351160"/>
    <lineage>
        <taxon>Archaea</taxon>
        <taxon>Methanobacteriati</taxon>
        <taxon>Methanobacteriota</taxon>
        <taxon>Stenosarchaea group</taxon>
        <taxon>Methanomicrobia</taxon>
        <taxon>Methanocellales</taxon>
        <taxon>Methanocellaceae</taxon>
        <taxon>Methanocella</taxon>
    </lineage>
</organism>
<dbReference type="InterPro" id="IPR052926">
    <property type="entry name" value="Metallo-beta-lactamase_dom"/>
</dbReference>
<accession>Q0W1H8</accession>
<keyword evidence="3" id="KW-1185">Reference proteome</keyword>
<sequence>MTGCKITCLVNNTAAPGYKAEHGISFHIESSCLRMLYDTGQSGDVLLHNAKTAGIDFGWLGLIILSHGHYDHTGGLLKALEKSGTIKVMAHEAAFNQKFALREGKPESIGIPFNVKSLWNYCDIVLQRGPYTICGGLWATGEIPRVTPFEPPSSRFMEEHKGAMFTDQLKDDQSIVVDTNDGLMLITGCCHSGVVNTILQVKALFGRYPTTIVGGLHMESADDARITATVEALKEAGVKKAILGHCSGTKIMDALRTAGVEVVALEAGMRIL</sequence>
<dbReference type="EMBL" id="AM114193">
    <property type="protein sequence ID" value="CAJ37765.1"/>
    <property type="molecule type" value="Genomic_DNA"/>
</dbReference>
<evidence type="ECO:0000259" key="1">
    <source>
        <dbReference type="Pfam" id="PF00753"/>
    </source>
</evidence>
<dbReference type="SUPFAM" id="SSF56281">
    <property type="entry name" value="Metallo-hydrolase/oxidoreductase"/>
    <property type="match status" value="1"/>
</dbReference>
<evidence type="ECO:0000313" key="2">
    <source>
        <dbReference type="EMBL" id="CAJ37765.1"/>
    </source>
</evidence>
<dbReference type="InterPro" id="IPR041712">
    <property type="entry name" value="DHPS-like_MBL-fold"/>
</dbReference>
<dbReference type="GO" id="GO:0016740">
    <property type="term" value="F:transferase activity"/>
    <property type="evidence" value="ECO:0007669"/>
    <property type="project" value="TreeGrafter"/>
</dbReference>
<dbReference type="STRING" id="351160.RCIX2724"/>
<proteinExistence type="predicted"/>
<dbReference type="RefSeq" id="WP_012034823.1">
    <property type="nucleotide sequence ID" value="NC_009464.1"/>
</dbReference>
<dbReference type="PANTHER" id="PTHR13754">
    <property type="entry name" value="METALLO-BETA-LACTAMASE SUPERFAMILY PROTEIN"/>
    <property type="match status" value="1"/>
</dbReference>
<dbReference type="eggNOG" id="arCOG00503">
    <property type="taxonomic scope" value="Archaea"/>
</dbReference>
<protein>
    <submittedName>
        <fullName evidence="2">Metallo-beta-lactamase</fullName>
    </submittedName>
</protein>
<dbReference type="InterPro" id="IPR001279">
    <property type="entry name" value="Metallo-B-lactamas"/>
</dbReference>
<dbReference type="PANTHER" id="PTHR13754:SF13">
    <property type="entry name" value="METALLO-BETA-LACTAMASE SUPERFAMILY PROTEIN (AFU_ORTHOLOGUE AFUA_3G07630)"/>
    <property type="match status" value="1"/>
</dbReference>
<dbReference type="InterPro" id="IPR036866">
    <property type="entry name" value="RibonucZ/Hydroxyglut_hydro"/>
</dbReference>
<evidence type="ECO:0000313" key="3">
    <source>
        <dbReference type="Proteomes" id="UP000000663"/>
    </source>
</evidence>